<keyword evidence="1" id="KW-0472">Membrane</keyword>
<gene>
    <name evidence="2" type="primary">Cnig_chr_V.g16525</name>
    <name evidence="2" type="ORF">B9Z55_016525</name>
</gene>
<feature type="transmembrane region" description="Helical" evidence="1">
    <location>
        <begin position="169"/>
        <end position="189"/>
    </location>
</feature>
<comment type="caution">
    <text evidence="2">The sequence shown here is derived from an EMBL/GenBank/DDBJ whole genome shotgun (WGS) entry which is preliminary data.</text>
</comment>
<keyword evidence="1" id="KW-1133">Transmembrane helix</keyword>
<accession>A0A2G5T5J4</accession>
<feature type="transmembrane region" description="Helical" evidence="1">
    <location>
        <begin position="9"/>
        <end position="27"/>
    </location>
</feature>
<protein>
    <submittedName>
        <fullName evidence="2">Uncharacterized protein</fullName>
    </submittedName>
</protein>
<dbReference type="Proteomes" id="UP000230233">
    <property type="component" value="Chromosome V"/>
</dbReference>
<evidence type="ECO:0000256" key="1">
    <source>
        <dbReference type="SAM" id="Phobius"/>
    </source>
</evidence>
<feature type="transmembrane region" description="Helical" evidence="1">
    <location>
        <begin position="33"/>
        <end position="52"/>
    </location>
</feature>
<sequence length="264" mass="31586">MSTEAYPSYTLAGLILLFPPQAVLINANRRCGLFYYIFSTFFAFTFAFIHVIRRGKNLTNDRELTRRQRIKWLKIGLVLLLACLTLQHSIASYISKYFWYRPPDYYSEDPFYWPSMYSQFALGPLSTVLTYFLAERSIYFFHPSDFLDVYYLIVFTTYYSINYEEENAILQLYLFFYYYIIKGIFIVFLDPNSIVDTCNETETVIIKTWTGRKYKGHPWKHALSIVYCFTNSEECVEGKVWEKSERQLFLESHYRENIEVRTTR</sequence>
<organism evidence="2 3">
    <name type="scientific">Caenorhabditis nigoni</name>
    <dbReference type="NCBI Taxonomy" id="1611254"/>
    <lineage>
        <taxon>Eukaryota</taxon>
        <taxon>Metazoa</taxon>
        <taxon>Ecdysozoa</taxon>
        <taxon>Nematoda</taxon>
        <taxon>Chromadorea</taxon>
        <taxon>Rhabditida</taxon>
        <taxon>Rhabditina</taxon>
        <taxon>Rhabditomorpha</taxon>
        <taxon>Rhabditoidea</taxon>
        <taxon>Rhabditidae</taxon>
        <taxon>Peloderinae</taxon>
        <taxon>Caenorhabditis</taxon>
    </lineage>
</organism>
<keyword evidence="1" id="KW-0812">Transmembrane</keyword>
<dbReference type="AlphaFoldDB" id="A0A2G5T5J4"/>
<feature type="transmembrane region" description="Helical" evidence="1">
    <location>
        <begin position="146"/>
        <end position="163"/>
    </location>
</feature>
<evidence type="ECO:0000313" key="2">
    <source>
        <dbReference type="EMBL" id="PIC22492.1"/>
    </source>
</evidence>
<feature type="transmembrane region" description="Helical" evidence="1">
    <location>
        <begin position="111"/>
        <end position="134"/>
    </location>
</feature>
<dbReference type="EMBL" id="PDUG01000005">
    <property type="protein sequence ID" value="PIC22492.1"/>
    <property type="molecule type" value="Genomic_DNA"/>
</dbReference>
<feature type="transmembrane region" description="Helical" evidence="1">
    <location>
        <begin position="72"/>
        <end position="91"/>
    </location>
</feature>
<evidence type="ECO:0000313" key="3">
    <source>
        <dbReference type="Proteomes" id="UP000230233"/>
    </source>
</evidence>
<proteinExistence type="predicted"/>
<keyword evidence="3" id="KW-1185">Reference proteome</keyword>
<name>A0A2G5T5J4_9PELO</name>
<reference evidence="3" key="1">
    <citation type="submission" date="2017-10" db="EMBL/GenBank/DDBJ databases">
        <title>Rapid genome shrinkage in a self-fertile nematode reveals novel sperm competition proteins.</title>
        <authorList>
            <person name="Yin D."/>
            <person name="Schwarz E.M."/>
            <person name="Thomas C.G."/>
            <person name="Felde R.L."/>
            <person name="Korf I.F."/>
            <person name="Cutter A.D."/>
            <person name="Schartner C.M."/>
            <person name="Ralston E.J."/>
            <person name="Meyer B.J."/>
            <person name="Haag E.S."/>
        </authorList>
    </citation>
    <scope>NUCLEOTIDE SEQUENCE [LARGE SCALE GENOMIC DNA]</scope>
    <source>
        <strain evidence="3">JU1422</strain>
    </source>
</reference>